<protein>
    <recommendedName>
        <fullName evidence="5">Abhydrolase domain containing 11</fullName>
    </recommendedName>
</protein>
<accession>A0A7J8FZF7</accession>
<organism evidence="3 4">
    <name type="scientific">Molossus molossus</name>
    <name type="common">Pallas' mastiff bat</name>
    <name type="synonym">Vespertilio molossus</name>
    <dbReference type="NCBI Taxonomy" id="27622"/>
    <lineage>
        <taxon>Eukaryota</taxon>
        <taxon>Metazoa</taxon>
        <taxon>Chordata</taxon>
        <taxon>Craniata</taxon>
        <taxon>Vertebrata</taxon>
        <taxon>Euteleostomi</taxon>
        <taxon>Mammalia</taxon>
        <taxon>Eutheria</taxon>
        <taxon>Laurasiatheria</taxon>
        <taxon>Chiroptera</taxon>
        <taxon>Yangochiroptera</taxon>
        <taxon>Molossidae</taxon>
        <taxon>Molossus</taxon>
    </lineage>
</organism>
<proteinExistence type="inferred from homology"/>
<name>A0A7J8FZF7_MOLMO</name>
<evidence type="ECO:0000313" key="3">
    <source>
        <dbReference type="EMBL" id="KAF6452875.1"/>
    </source>
</evidence>
<reference evidence="3 4" key="1">
    <citation type="journal article" date="2020" name="Nature">
        <title>Six reference-quality genomes reveal evolution of bat adaptations.</title>
        <authorList>
            <person name="Jebb D."/>
            <person name="Huang Z."/>
            <person name="Pippel M."/>
            <person name="Hughes G.M."/>
            <person name="Lavrichenko K."/>
            <person name="Devanna P."/>
            <person name="Winkler S."/>
            <person name="Jermiin L.S."/>
            <person name="Skirmuntt E.C."/>
            <person name="Katzourakis A."/>
            <person name="Burkitt-Gray L."/>
            <person name="Ray D.A."/>
            <person name="Sullivan K.A.M."/>
            <person name="Roscito J.G."/>
            <person name="Kirilenko B.M."/>
            <person name="Davalos L.M."/>
            <person name="Corthals A.P."/>
            <person name="Power M.L."/>
            <person name="Jones G."/>
            <person name="Ransome R.D."/>
            <person name="Dechmann D.K.N."/>
            <person name="Locatelli A.G."/>
            <person name="Puechmaille S.J."/>
            <person name="Fedrigo O."/>
            <person name="Jarvis E.D."/>
            <person name="Hiller M."/>
            <person name="Vernes S.C."/>
            <person name="Myers E.W."/>
            <person name="Teeling E.C."/>
        </authorList>
    </citation>
    <scope>NUCLEOTIDE SEQUENCE [LARGE SCALE GENOMIC DNA]</scope>
    <source>
        <strain evidence="3">MMolMol1</strain>
        <tissue evidence="3">Muscle</tissue>
    </source>
</reference>
<evidence type="ECO:0000313" key="4">
    <source>
        <dbReference type="Proteomes" id="UP000550707"/>
    </source>
</evidence>
<dbReference type="InParanoid" id="A0A7J8FZF7"/>
<keyword evidence="4" id="KW-1185">Reference proteome</keyword>
<dbReference type="SUPFAM" id="SSF53474">
    <property type="entry name" value="alpha/beta-Hydrolases"/>
    <property type="match status" value="1"/>
</dbReference>
<evidence type="ECO:0000256" key="2">
    <source>
        <dbReference type="ARBA" id="ARBA00022801"/>
    </source>
</evidence>
<evidence type="ECO:0000256" key="1">
    <source>
        <dbReference type="ARBA" id="ARBA00008645"/>
    </source>
</evidence>
<evidence type="ECO:0008006" key="5">
    <source>
        <dbReference type="Google" id="ProtNLM"/>
    </source>
</evidence>
<dbReference type="Gene3D" id="3.40.50.1820">
    <property type="entry name" value="alpha/beta hydrolase"/>
    <property type="match status" value="1"/>
</dbReference>
<keyword evidence="2" id="KW-0378">Hydrolase</keyword>
<dbReference type="Proteomes" id="UP000550707">
    <property type="component" value="Unassembled WGS sequence"/>
</dbReference>
<dbReference type="AlphaFoldDB" id="A0A7J8FZF7"/>
<dbReference type="InterPro" id="IPR029058">
    <property type="entry name" value="AB_hydrolase_fold"/>
</dbReference>
<dbReference type="PANTHER" id="PTHR46118">
    <property type="entry name" value="PROTEIN ABHD11"/>
    <property type="match status" value="1"/>
</dbReference>
<comment type="caution">
    <text evidence="3">The sequence shown here is derived from an EMBL/GenBank/DDBJ whole genome shotgun (WGS) entry which is preliminary data.</text>
</comment>
<dbReference type="GO" id="GO:0005739">
    <property type="term" value="C:mitochondrion"/>
    <property type="evidence" value="ECO:0007669"/>
    <property type="project" value="TreeGrafter"/>
</dbReference>
<dbReference type="EMBL" id="JACASF010000010">
    <property type="protein sequence ID" value="KAF6452875.1"/>
    <property type="molecule type" value="Genomic_DNA"/>
</dbReference>
<gene>
    <name evidence="3" type="ORF">HJG59_008195</name>
</gene>
<dbReference type="PANTHER" id="PTHR46118:SF4">
    <property type="entry name" value="PROTEIN ABHD11"/>
    <property type="match status" value="1"/>
</dbReference>
<dbReference type="GO" id="GO:0052689">
    <property type="term" value="F:carboxylic ester hydrolase activity"/>
    <property type="evidence" value="ECO:0007669"/>
    <property type="project" value="TreeGrafter"/>
</dbReference>
<comment type="similarity">
    <text evidence="1">Belongs to the AB hydrolase superfamily.</text>
</comment>
<sequence>MGGKAAMLLARQWPELVERLVAVDISPVETTSSSDFPAYMAAMKAIDSPDEMSRSCACTLVDKQLSSLIQDTAVRHFLLTNLAEAGGRLVWRVNLDALAQNWTRSWPSHQDKTFTQGQPSSSLVETEFMQCRACLMLFTGSTPTAHRTSWLPSEASWPTSCW</sequence>